<evidence type="ECO:0000313" key="1">
    <source>
        <dbReference type="EMBL" id="SBR78818.1"/>
    </source>
</evidence>
<feature type="non-terminal residue" evidence="1">
    <location>
        <position position="82"/>
    </location>
</feature>
<reference evidence="1" key="1">
    <citation type="submission" date="2016-05" db="EMBL/GenBank/DDBJ databases">
        <authorList>
            <person name="Lavstsen T."/>
            <person name="Jespersen J.S."/>
        </authorList>
    </citation>
    <scope>NUCLEOTIDE SEQUENCE</scope>
    <source>
        <tissue evidence="1">Brain</tissue>
    </source>
</reference>
<protein>
    <submittedName>
        <fullName evidence="1">Uncharacterized protein</fullName>
    </submittedName>
</protein>
<proteinExistence type="predicted"/>
<dbReference type="EMBL" id="HAEG01007262">
    <property type="protein sequence ID" value="SBR78818.1"/>
    <property type="molecule type" value="Transcribed_RNA"/>
</dbReference>
<name>A0A1A8PC60_9TELE</name>
<dbReference type="AlphaFoldDB" id="A0A1A8PC60"/>
<feature type="non-terminal residue" evidence="1">
    <location>
        <position position="1"/>
    </location>
</feature>
<sequence>GSVVQEEREVCLGVLLNVSVLDSSVCCPPLFSSVHSPLLKVSSLCRGHGRAWFWLAPAYSSHCCGFFSKASSFSCFHSHACN</sequence>
<gene>
    <name evidence="1" type="primary">Nfu_g_1_010616</name>
</gene>
<reference evidence="1" key="2">
    <citation type="submission" date="2016-06" db="EMBL/GenBank/DDBJ databases">
        <title>The genome of a short-lived fish provides insights into sex chromosome evolution and the genetic control of aging.</title>
        <authorList>
            <person name="Reichwald K."/>
            <person name="Felder M."/>
            <person name="Petzold A."/>
            <person name="Koch P."/>
            <person name="Groth M."/>
            <person name="Platzer M."/>
        </authorList>
    </citation>
    <scope>NUCLEOTIDE SEQUENCE</scope>
    <source>
        <tissue evidence="1">Brain</tissue>
    </source>
</reference>
<accession>A0A1A8PC60</accession>
<organism evidence="1">
    <name type="scientific">Nothobranchius pienaari</name>
    <dbReference type="NCBI Taxonomy" id="704102"/>
    <lineage>
        <taxon>Eukaryota</taxon>
        <taxon>Metazoa</taxon>
        <taxon>Chordata</taxon>
        <taxon>Craniata</taxon>
        <taxon>Vertebrata</taxon>
        <taxon>Euteleostomi</taxon>
        <taxon>Actinopterygii</taxon>
        <taxon>Neopterygii</taxon>
        <taxon>Teleostei</taxon>
        <taxon>Neoteleostei</taxon>
        <taxon>Acanthomorphata</taxon>
        <taxon>Ovalentaria</taxon>
        <taxon>Atherinomorphae</taxon>
        <taxon>Cyprinodontiformes</taxon>
        <taxon>Nothobranchiidae</taxon>
        <taxon>Nothobranchius</taxon>
    </lineage>
</organism>